<dbReference type="Gene3D" id="3.90.470.20">
    <property type="entry name" value="4'-phosphopantetheinyl transferase domain"/>
    <property type="match status" value="2"/>
</dbReference>
<evidence type="ECO:0000256" key="2">
    <source>
        <dbReference type="ARBA" id="ARBA00022679"/>
    </source>
</evidence>
<dbReference type="InterPro" id="IPR037143">
    <property type="entry name" value="4-PPantetheinyl_Trfase_dom_sf"/>
</dbReference>
<reference evidence="5 6" key="1">
    <citation type="submission" date="2020-09" db="EMBL/GenBank/DDBJ databases">
        <title>Novel species of Mucilaginibacter isolated from a glacier on the Tibetan Plateau.</title>
        <authorList>
            <person name="Liu Q."/>
            <person name="Xin Y.-H."/>
        </authorList>
    </citation>
    <scope>NUCLEOTIDE SEQUENCE [LARGE SCALE GENOMIC DNA]</scope>
    <source>
        <strain evidence="5 6">ZT4R22</strain>
    </source>
</reference>
<feature type="domain" description="4'-phosphopantetheinyl transferase" evidence="3">
    <location>
        <begin position="131"/>
        <end position="193"/>
    </location>
</feature>
<comment type="similarity">
    <text evidence="1">Belongs to the P-Pant transferase superfamily. Gsp/Sfp/HetI/AcpT family.</text>
</comment>
<dbReference type="GO" id="GO:0016740">
    <property type="term" value="F:transferase activity"/>
    <property type="evidence" value="ECO:0007669"/>
    <property type="project" value="UniProtKB-KW"/>
</dbReference>
<dbReference type="InterPro" id="IPR055066">
    <property type="entry name" value="AASDHPPT_N"/>
</dbReference>
<evidence type="ECO:0000256" key="1">
    <source>
        <dbReference type="ARBA" id="ARBA00010990"/>
    </source>
</evidence>
<dbReference type="PANTHER" id="PTHR12215">
    <property type="entry name" value="PHOSPHOPANTETHEINE TRANSFERASE"/>
    <property type="match status" value="1"/>
</dbReference>
<evidence type="ECO:0000259" key="4">
    <source>
        <dbReference type="Pfam" id="PF22624"/>
    </source>
</evidence>
<evidence type="ECO:0000313" key="5">
    <source>
        <dbReference type="EMBL" id="MBD1363279.1"/>
    </source>
</evidence>
<dbReference type="EMBL" id="JACWMY010000002">
    <property type="protein sequence ID" value="MBD1363279.1"/>
    <property type="molecule type" value="Genomic_DNA"/>
</dbReference>
<accession>A0ABR7WLT2</accession>
<dbReference type="PANTHER" id="PTHR12215:SF10">
    <property type="entry name" value="L-AMINOADIPATE-SEMIALDEHYDE DEHYDROGENASE-PHOSPHOPANTETHEINYL TRANSFERASE"/>
    <property type="match status" value="1"/>
</dbReference>
<dbReference type="InterPro" id="IPR008278">
    <property type="entry name" value="4-PPantetheinyl_Trfase_dom"/>
</dbReference>
<keyword evidence="2 5" id="KW-0808">Transferase</keyword>
<dbReference type="Proteomes" id="UP000606600">
    <property type="component" value="Unassembled WGS sequence"/>
</dbReference>
<dbReference type="Pfam" id="PF22624">
    <property type="entry name" value="AASDHPPT_N"/>
    <property type="match status" value="1"/>
</dbReference>
<evidence type="ECO:0000259" key="3">
    <source>
        <dbReference type="Pfam" id="PF01648"/>
    </source>
</evidence>
<evidence type="ECO:0000313" key="6">
    <source>
        <dbReference type="Proteomes" id="UP000606600"/>
    </source>
</evidence>
<proteinExistence type="inferred from homology"/>
<dbReference type="RefSeq" id="WP_191187934.1">
    <property type="nucleotide sequence ID" value="NZ_JACWMY010000002.1"/>
</dbReference>
<organism evidence="5 6">
    <name type="scientific">Mucilaginibacter pankratovii</name>
    <dbReference type="NCBI Taxonomy" id="2772110"/>
    <lineage>
        <taxon>Bacteria</taxon>
        <taxon>Pseudomonadati</taxon>
        <taxon>Bacteroidota</taxon>
        <taxon>Sphingobacteriia</taxon>
        <taxon>Sphingobacteriales</taxon>
        <taxon>Sphingobacteriaceae</taxon>
        <taxon>Mucilaginibacter</taxon>
    </lineage>
</organism>
<dbReference type="SUPFAM" id="SSF56214">
    <property type="entry name" value="4'-phosphopantetheinyl transferase"/>
    <property type="match status" value="2"/>
</dbReference>
<gene>
    <name evidence="5" type="ORF">IDJ77_05585</name>
</gene>
<name>A0ABR7WLT2_9SPHI</name>
<comment type="caution">
    <text evidence="5">The sequence shown here is derived from an EMBL/GenBank/DDBJ whole genome shotgun (WGS) entry which is preliminary data.</text>
</comment>
<sequence length="246" mass="27682">MGKVHIQFLDDVNWRPARPADFVLNDNEVHVYRINISTNLHLLDAFLATLMPAEKERGGKYFQLKDRQRFILSRGAQRDILGRYLNQPAAKVAFALGNNKKPFLVTDGKPAIQYNITHAGDWILLAVSNEAVGADVEFVDKKFQFNDLLEEHFSPVEIAFIGQDTPVENFYLLWTRKEALLKATGQGLGEHLKVTPSLNGIHPLSPELLCADKTWEVSSFNLQDGYTGSIANLYGAARLSFFDISF</sequence>
<keyword evidence="6" id="KW-1185">Reference proteome</keyword>
<protein>
    <submittedName>
        <fullName evidence="5">4'-phosphopantetheinyl transferase superfamily protein</fullName>
    </submittedName>
</protein>
<dbReference type="Pfam" id="PF01648">
    <property type="entry name" value="ACPS"/>
    <property type="match status" value="1"/>
</dbReference>
<feature type="domain" description="4'-phosphopantetheinyl transferase N-terminal" evidence="4">
    <location>
        <begin position="44"/>
        <end position="128"/>
    </location>
</feature>
<dbReference type="InterPro" id="IPR050559">
    <property type="entry name" value="P-Pant_transferase_sf"/>
</dbReference>